<evidence type="ECO:0000313" key="5">
    <source>
        <dbReference type="EMBL" id="KZN08813.1"/>
    </source>
</evidence>
<dbReference type="OMA" id="QEEFHAN"/>
<keyword evidence="7" id="KW-1185">Reference proteome</keyword>
<dbReference type="EMBL" id="CP093343">
    <property type="protein sequence ID" value="WOG82256.1"/>
    <property type="molecule type" value="Genomic_DNA"/>
</dbReference>
<reference evidence="5" key="1">
    <citation type="journal article" date="2016" name="Nat. Genet.">
        <title>A high-quality carrot genome assembly provides new insights into carotenoid accumulation and asterid genome evolution.</title>
        <authorList>
            <person name="Iorizzo M."/>
            <person name="Ellison S."/>
            <person name="Senalik D."/>
            <person name="Zeng P."/>
            <person name="Satapoomin P."/>
            <person name="Huang J."/>
            <person name="Bowman M."/>
            <person name="Iovene M."/>
            <person name="Sanseverino W."/>
            <person name="Cavagnaro P."/>
            <person name="Yildiz M."/>
            <person name="Macko-Podgorni A."/>
            <person name="Moranska E."/>
            <person name="Grzebelus E."/>
            <person name="Grzebelus D."/>
            <person name="Ashrafi H."/>
            <person name="Zheng Z."/>
            <person name="Cheng S."/>
            <person name="Spooner D."/>
            <person name="Van Deynze A."/>
            <person name="Simon P."/>
        </authorList>
    </citation>
    <scope>NUCLEOTIDE SEQUENCE [LARGE SCALE GENOMIC DNA]</scope>
    <source>
        <tissue evidence="5">Leaf</tissue>
    </source>
</reference>
<dbReference type="EMBL" id="LNRQ01000001">
    <property type="protein sequence ID" value="KZN08813.1"/>
    <property type="molecule type" value="Genomic_DNA"/>
</dbReference>
<sequence length="186" mass="22188">MDHVLTSNRTTLAEVDMVFFPIHRVNHYYVVCYNLKNPAIEILDNRVSERTIQYLYGHQLTILHTHFIEFMKRKNFGKYAEFQRMDAQRLKMRWQTKDNAIDCGIFSMRHMETYFGGGPRNWDSKIQVESYTQKKQISRLRLLYTYRVLTSAINSLSEMIYDEIQDPTLVPDESSYRKALEKLSQN</sequence>
<proteinExistence type="inferred from homology"/>
<dbReference type="InterPro" id="IPR003653">
    <property type="entry name" value="Peptidase_C48_C"/>
</dbReference>
<feature type="domain" description="Ubiquitin-like protease family profile" evidence="4">
    <location>
        <begin position="1"/>
        <end position="114"/>
    </location>
</feature>
<evidence type="ECO:0000256" key="1">
    <source>
        <dbReference type="ARBA" id="ARBA00005234"/>
    </source>
</evidence>
<dbReference type="PROSITE" id="PS50600">
    <property type="entry name" value="ULP_PROTEASE"/>
    <property type="match status" value="1"/>
</dbReference>
<keyword evidence="2" id="KW-0645">Protease</keyword>
<gene>
    <name evidence="5" type="ORF">DCAR_001469</name>
    <name evidence="6" type="ORF">DCAR_0101419</name>
</gene>
<dbReference type="Pfam" id="PF02902">
    <property type="entry name" value="Peptidase_C48"/>
    <property type="match status" value="1"/>
</dbReference>
<dbReference type="SUPFAM" id="SSF54001">
    <property type="entry name" value="Cysteine proteinases"/>
    <property type="match status" value="1"/>
</dbReference>
<reference evidence="6" key="2">
    <citation type="submission" date="2022-03" db="EMBL/GenBank/DDBJ databases">
        <title>Draft title - Genomic analysis of global carrot germplasm unveils the trajectory of domestication and the origin of high carotenoid orange carrot.</title>
        <authorList>
            <person name="Iorizzo M."/>
            <person name="Ellison S."/>
            <person name="Senalik D."/>
            <person name="Macko-Podgorni A."/>
            <person name="Grzebelus D."/>
            <person name="Bostan H."/>
            <person name="Rolling W."/>
            <person name="Curaba J."/>
            <person name="Simon P."/>
        </authorList>
    </citation>
    <scope>NUCLEOTIDE SEQUENCE</scope>
    <source>
        <tissue evidence="6">Leaf</tissue>
    </source>
</reference>
<evidence type="ECO:0000313" key="6">
    <source>
        <dbReference type="EMBL" id="WOG82256.1"/>
    </source>
</evidence>
<dbReference type="GO" id="GO:0006508">
    <property type="term" value="P:proteolysis"/>
    <property type="evidence" value="ECO:0007669"/>
    <property type="project" value="UniProtKB-KW"/>
</dbReference>
<dbReference type="AlphaFoldDB" id="A0A162B1L8"/>
<name>A0A162B1L8_DAUCS</name>
<dbReference type="InterPro" id="IPR038765">
    <property type="entry name" value="Papain-like_cys_pep_sf"/>
</dbReference>
<protein>
    <recommendedName>
        <fullName evidence="4">Ubiquitin-like protease family profile domain-containing protein</fullName>
    </recommendedName>
</protein>
<dbReference type="Proteomes" id="UP000077755">
    <property type="component" value="Chromosome 1"/>
</dbReference>
<evidence type="ECO:0000313" key="7">
    <source>
        <dbReference type="Proteomes" id="UP000077755"/>
    </source>
</evidence>
<dbReference type="Gene3D" id="3.40.395.10">
    <property type="entry name" value="Adenoviral Proteinase, Chain A"/>
    <property type="match status" value="1"/>
</dbReference>
<dbReference type="Gramene" id="KZN08813">
    <property type="protein sequence ID" value="KZN08813"/>
    <property type="gene ID" value="DCAR_001469"/>
</dbReference>
<keyword evidence="3" id="KW-0378">Hydrolase</keyword>
<evidence type="ECO:0000256" key="3">
    <source>
        <dbReference type="ARBA" id="ARBA00022801"/>
    </source>
</evidence>
<accession>A0A162B1L8</accession>
<organism evidence="5">
    <name type="scientific">Daucus carota subsp. sativus</name>
    <name type="common">Carrot</name>
    <dbReference type="NCBI Taxonomy" id="79200"/>
    <lineage>
        <taxon>Eukaryota</taxon>
        <taxon>Viridiplantae</taxon>
        <taxon>Streptophyta</taxon>
        <taxon>Embryophyta</taxon>
        <taxon>Tracheophyta</taxon>
        <taxon>Spermatophyta</taxon>
        <taxon>Magnoliopsida</taxon>
        <taxon>eudicotyledons</taxon>
        <taxon>Gunneridae</taxon>
        <taxon>Pentapetalae</taxon>
        <taxon>asterids</taxon>
        <taxon>campanulids</taxon>
        <taxon>Apiales</taxon>
        <taxon>Apiaceae</taxon>
        <taxon>Apioideae</taxon>
        <taxon>Scandiceae</taxon>
        <taxon>Daucinae</taxon>
        <taxon>Daucus</taxon>
        <taxon>Daucus sect. Daucus</taxon>
    </lineage>
</organism>
<evidence type="ECO:0000259" key="4">
    <source>
        <dbReference type="PROSITE" id="PS50600"/>
    </source>
</evidence>
<comment type="similarity">
    <text evidence="1">Belongs to the peptidase C48 family.</text>
</comment>
<evidence type="ECO:0000256" key="2">
    <source>
        <dbReference type="ARBA" id="ARBA00022670"/>
    </source>
</evidence>
<dbReference type="GO" id="GO:0008234">
    <property type="term" value="F:cysteine-type peptidase activity"/>
    <property type="evidence" value="ECO:0007669"/>
    <property type="project" value="InterPro"/>
</dbReference>